<keyword evidence="3" id="KW-1185">Reference proteome</keyword>
<feature type="region of interest" description="Disordered" evidence="1">
    <location>
        <begin position="65"/>
        <end position="86"/>
    </location>
</feature>
<name>A0A7I7Y4R7_9MYCO</name>
<organism evidence="2 3">
    <name type="scientific">Mycolicibacterium confluentis</name>
    <dbReference type="NCBI Taxonomy" id="28047"/>
    <lineage>
        <taxon>Bacteria</taxon>
        <taxon>Bacillati</taxon>
        <taxon>Actinomycetota</taxon>
        <taxon>Actinomycetes</taxon>
        <taxon>Mycobacteriales</taxon>
        <taxon>Mycobacteriaceae</taxon>
        <taxon>Mycolicibacterium</taxon>
    </lineage>
</organism>
<proteinExistence type="predicted"/>
<protein>
    <recommendedName>
        <fullName evidence="4">Biofilm regulator BssS</fullName>
    </recommendedName>
</protein>
<feature type="region of interest" description="Disordered" evidence="1">
    <location>
        <begin position="277"/>
        <end position="317"/>
    </location>
</feature>
<feature type="region of interest" description="Disordered" evidence="1">
    <location>
        <begin position="455"/>
        <end position="494"/>
    </location>
</feature>
<reference evidence="2" key="2">
    <citation type="submission" date="2020-02" db="EMBL/GenBank/DDBJ databases">
        <authorList>
            <person name="Matsumoto Y."/>
            <person name="Motooka D."/>
            <person name="Nakamura S."/>
        </authorList>
    </citation>
    <scope>NUCLEOTIDE SEQUENCE</scope>
    <source>
        <strain evidence="2">JCM 13671</strain>
    </source>
</reference>
<feature type="region of interest" description="Disordered" evidence="1">
    <location>
        <begin position="333"/>
        <end position="371"/>
    </location>
</feature>
<gene>
    <name evidence="2" type="ORF">MCNF_52150</name>
</gene>
<dbReference type="InterPro" id="IPR019710">
    <property type="entry name" value="DUF4226"/>
</dbReference>
<evidence type="ECO:0008006" key="4">
    <source>
        <dbReference type="Google" id="ProtNLM"/>
    </source>
</evidence>
<dbReference type="EMBL" id="AP022612">
    <property type="protein sequence ID" value="BBZ36610.1"/>
    <property type="molecule type" value="Genomic_DNA"/>
</dbReference>
<reference evidence="2" key="1">
    <citation type="journal article" date="2019" name="Emerg. Microbes Infect.">
        <title>Comprehensive subspecies identification of 175 nontuberculous mycobacteria species based on 7547 genomic profiles.</title>
        <authorList>
            <person name="Matsumoto Y."/>
            <person name="Kinjo T."/>
            <person name="Motooka D."/>
            <person name="Nabeya D."/>
            <person name="Jung N."/>
            <person name="Uechi K."/>
            <person name="Horii T."/>
            <person name="Iida T."/>
            <person name="Fujita J."/>
            <person name="Nakamura S."/>
        </authorList>
    </citation>
    <scope>NUCLEOTIDE SEQUENCE [LARGE SCALE GENOMIC DNA]</scope>
    <source>
        <strain evidence="2">JCM 13671</strain>
    </source>
</reference>
<dbReference type="Proteomes" id="UP000466931">
    <property type="component" value="Chromosome"/>
</dbReference>
<accession>A0A7I7Y4R7</accession>
<feature type="compositionally biased region" description="Low complexity" evidence="1">
    <location>
        <begin position="277"/>
        <end position="302"/>
    </location>
</feature>
<evidence type="ECO:0000256" key="1">
    <source>
        <dbReference type="SAM" id="MobiDB-lite"/>
    </source>
</evidence>
<feature type="region of interest" description="Disordered" evidence="1">
    <location>
        <begin position="198"/>
        <end position="230"/>
    </location>
</feature>
<sequence length="494" mass="49959">MSVQDDLLAAMRHLSAVTGDSQAWQRGLNEVEIATATMPVSPPAALAAVVAKIRANHPALFEAKTGAPITPGAPKAPAPGPQQGEEATAIKKAESDLARQNSSTATLDLLVISAILNAHATSADGAEKLSALQEEIEHAVQSRTDLDTPAGARDFQRFLADRLRQIGAIVENAHLDDRSKAAMATAWTALYESTKRVAAPADAETAPPAPPPPRSGTSPSEPLLPYGADVPADLLADPWADLGFAPTPAPAAPAVPPGPLNPASPAPAVSMPALPSMPATSPASGGLPASLPSLPGLMPSGLTRSGAGADGGVLRDPLDGLTLEELLAEDQAPAADTAEDDEDDAATGPDEPSAPEAPSTAVRLPDGSHVNAPTPAVAEALRAVLAGTSVAEAYHRHGLSIPPPGSAVPHPVDPSRVSTGDVAMFSDRQAVALDRQRAFVDGQVQPITTVSGPSFLGWLHPPESGTAPSSGPANAPSDTAKPAPTRPAVAGRAG</sequence>
<evidence type="ECO:0000313" key="3">
    <source>
        <dbReference type="Proteomes" id="UP000466931"/>
    </source>
</evidence>
<evidence type="ECO:0000313" key="2">
    <source>
        <dbReference type="EMBL" id="BBZ36610.1"/>
    </source>
</evidence>
<dbReference type="Pfam" id="PF10774">
    <property type="entry name" value="DUF4226"/>
    <property type="match status" value="1"/>
</dbReference>
<dbReference type="AlphaFoldDB" id="A0A7I7Y4R7"/>